<dbReference type="PANTHER" id="PTHR30349:SF64">
    <property type="entry name" value="PROPHAGE INTEGRASE INTD-RELATED"/>
    <property type="match status" value="1"/>
</dbReference>
<dbReference type="GO" id="GO:0006310">
    <property type="term" value="P:DNA recombination"/>
    <property type="evidence" value="ECO:0007669"/>
    <property type="project" value="UniProtKB-KW"/>
</dbReference>
<dbReference type="SUPFAM" id="SSF56349">
    <property type="entry name" value="DNA breaking-rejoining enzymes"/>
    <property type="match status" value="1"/>
</dbReference>
<dbReference type="InterPro" id="IPR002104">
    <property type="entry name" value="Integrase_catalytic"/>
</dbReference>
<evidence type="ECO:0000256" key="1">
    <source>
        <dbReference type="ARBA" id="ARBA00023172"/>
    </source>
</evidence>
<evidence type="ECO:0000313" key="4">
    <source>
        <dbReference type="Proteomes" id="UP000228921"/>
    </source>
</evidence>
<dbReference type="InterPro" id="IPR050090">
    <property type="entry name" value="Tyrosine_recombinase_XerCD"/>
</dbReference>
<feature type="domain" description="Tyr recombinase" evidence="2">
    <location>
        <begin position="133"/>
        <end position="323"/>
    </location>
</feature>
<dbReference type="GO" id="GO:0015074">
    <property type="term" value="P:DNA integration"/>
    <property type="evidence" value="ECO:0007669"/>
    <property type="project" value="InterPro"/>
</dbReference>
<dbReference type="Proteomes" id="UP000228921">
    <property type="component" value="Unassembled WGS sequence"/>
</dbReference>
<dbReference type="PROSITE" id="PS51898">
    <property type="entry name" value="TYR_RECOMBINASE"/>
    <property type="match status" value="1"/>
</dbReference>
<dbReference type="CDD" id="cd00397">
    <property type="entry name" value="DNA_BRE_C"/>
    <property type="match status" value="1"/>
</dbReference>
<evidence type="ECO:0000259" key="2">
    <source>
        <dbReference type="PROSITE" id="PS51898"/>
    </source>
</evidence>
<accession>A0A2M8P0A8</accession>
<name>A0A2M8P0A8_9CHLR</name>
<sequence length="331" mass="36722">MTDIIPYTQPSAAPPDLEHVNLFVAMAGLSVHTQRAYRRWITRYLAEMSGLAPESLDLKALPIALAVESLATANLKAWLGKLKSEGLGKQSIMQAKASVVWLAQFMADMERIEYAVASGLSRVKVPRAETGQRSGTWLSPDEIRAMLTKLRNSPSKNPALQARNIAIITLMVTCGLRRDEVAAALWSDLTRQGRNQILKVHGKGEKMRPVKLPEMTFAAIERWREHHPRPEGDNPLFSRIWANGTVTTSRITDRAVWNVVQQAAKAAGLPRISPHDLRRSFARGAYEAGVSFELIRQALGHSSIATTERYVNSALELDRAATDIWANVLDE</sequence>
<dbReference type="Gene3D" id="1.10.443.10">
    <property type="entry name" value="Intergrase catalytic core"/>
    <property type="match status" value="1"/>
</dbReference>
<reference evidence="3 4" key="1">
    <citation type="submission" date="2017-11" db="EMBL/GenBank/DDBJ databases">
        <title>Evolution of Phototrophy in the Chloroflexi Phylum Driven by Horizontal Gene Transfer.</title>
        <authorList>
            <person name="Ward L.M."/>
            <person name="Hemp J."/>
            <person name="Shih P.M."/>
            <person name="Mcglynn S.E."/>
            <person name="Fischer W."/>
        </authorList>
    </citation>
    <scope>NUCLEOTIDE SEQUENCE [LARGE SCALE GENOMIC DNA]</scope>
    <source>
        <strain evidence="3">CP2_2F</strain>
    </source>
</reference>
<protein>
    <recommendedName>
        <fullName evidence="2">Tyr recombinase domain-containing protein</fullName>
    </recommendedName>
</protein>
<dbReference type="Pfam" id="PF00589">
    <property type="entry name" value="Phage_integrase"/>
    <property type="match status" value="1"/>
</dbReference>
<organism evidence="3 4">
    <name type="scientific">Candidatus Thermofonsia Clade 1 bacterium</name>
    <dbReference type="NCBI Taxonomy" id="2364210"/>
    <lineage>
        <taxon>Bacteria</taxon>
        <taxon>Bacillati</taxon>
        <taxon>Chloroflexota</taxon>
        <taxon>Candidatus Thermofontia</taxon>
        <taxon>Candidatus Thermofonsia Clade 1</taxon>
    </lineage>
</organism>
<comment type="caution">
    <text evidence="3">The sequence shown here is derived from an EMBL/GenBank/DDBJ whole genome shotgun (WGS) entry which is preliminary data.</text>
</comment>
<dbReference type="EMBL" id="PGTK01000005">
    <property type="protein sequence ID" value="PJF30981.1"/>
    <property type="molecule type" value="Genomic_DNA"/>
</dbReference>
<keyword evidence="1" id="KW-0233">DNA recombination</keyword>
<dbReference type="PANTHER" id="PTHR30349">
    <property type="entry name" value="PHAGE INTEGRASE-RELATED"/>
    <property type="match status" value="1"/>
</dbReference>
<gene>
    <name evidence="3" type="ORF">CUN51_05740</name>
</gene>
<proteinExistence type="predicted"/>
<dbReference type="InterPro" id="IPR013762">
    <property type="entry name" value="Integrase-like_cat_sf"/>
</dbReference>
<dbReference type="GO" id="GO:0003677">
    <property type="term" value="F:DNA binding"/>
    <property type="evidence" value="ECO:0007669"/>
    <property type="project" value="InterPro"/>
</dbReference>
<dbReference type="AlphaFoldDB" id="A0A2M8P0A8"/>
<evidence type="ECO:0000313" key="3">
    <source>
        <dbReference type="EMBL" id="PJF30981.1"/>
    </source>
</evidence>
<dbReference type="InterPro" id="IPR011010">
    <property type="entry name" value="DNA_brk_join_enz"/>
</dbReference>